<dbReference type="Proteomes" id="UP000319783">
    <property type="component" value="Unassembled WGS sequence"/>
</dbReference>
<organism evidence="1 2">
    <name type="scientific">Candidatus Jettenia ecosi</name>
    <dbReference type="NCBI Taxonomy" id="2494326"/>
    <lineage>
        <taxon>Bacteria</taxon>
        <taxon>Pseudomonadati</taxon>
        <taxon>Planctomycetota</taxon>
        <taxon>Candidatus Brocadiia</taxon>
        <taxon>Candidatus Brocadiales</taxon>
        <taxon>Candidatus Brocadiaceae</taxon>
        <taxon>Candidatus Jettenia</taxon>
    </lineage>
</organism>
<gene>
    <name evidence="1" type="ORF">JETT_3095</name>
</gene>
<protein>
    <submittedName>
        <fullName evidence="1">Uncharacterized protein</fullName>
    </submittedName>
</protein>
<dbReference type="AlphaFoldDB" id="A0A533Q7M8"/>
<proteinExistence type="predicted"/>
<name>A0A533Q7M8_9BACT</name>
<evidence type="ECO:0000313" key="1">
    <source>
        <dbReference type="EMBL" id="TLD40632.1"/>
    </source>
</evidence>
<comment type="caution">
    <text evidence="1">The sequence shown here is derived from an EMBL/GenBank/DDBJ whole genome shotgun (WGS) entry which is preliminary data.</text>
</comment>
<sequence length="49" mass="5337">MRWVCGGESAFSGNSIGGFGVKTNALIHPYNLKRLESWKAELNTALPNT</sequence>
<dbReference type="EMBL" id="SULG01000089">
    <property type="protein sequence ID" value="TLD40632.1"/>
    <property type="molecule type" value="Genomic_DNA"/>
</dbReference>
<accession>A0A533Q7M8</accession>
<reference evidence="1 2" key="1">
    <citation type="submission" date="2019-04" db="EMBL/GenBank/DDBJ databases">
        <title>Genome of a novel bacterium Candidatus Jettenia ecosi reconstructed from metagenome of an anammox bioreactor.</title>
        <authorList>
            <person name="Mardanov A.V."/>
            <person name="Beletsky A.V."/>
            <person name="Ravin N.V."/>
            <person name="Botchkova E.A."/>
            <person name="Litti Y.V."/>
            <person name="Nozhevnikova A.N."/>
        </authorList>
    </citation>
    <scope>NUCLEOTIDE SEQUENCE [LARGE SCALE GENOMIC DNA]</scope>
    <source>
        <strain evidence="1">J2</strain>
    </source>
</reference>
<evidence type="ECO:0000313" key="2">
    <source>
        <dbReference type="Proteomes" id="UP000319783"/>
    </source>
</evidence>